<keyword evidence="6 8" id="KW-1133">Transmembrane helix</keyword>
<evidence type="ECO:0000256" key="6">
    <source>
        <dbReference type="ARBA" id="ARBA00022989"/>
    </source>
</evidence>
<keyword evidence="5" id="KW-0378">Hydrolase</keyword>
<keyword evidence="10" id="KW-1185">Reference proteome</keyword>
<dbReference type="Pfam" id="PF04647">
    <property type="entry name" value="AgrB"/>
    <property type="match status" value="1"/>
</dbReference>
<dbReference type="SMART" id="SM00793">
    <property type="entry name" value="AgrB"/>
    <property type="match status" value="1"/>
</dbReference>
<dbReference type="Proteomes" id="UP001500339">
    <property type="component" value="Unassembled WGS sequence"/>
</dbReference>
<dbReference type="RefSeq" id="WP_343769748.1">
    <property type="nucleotide sequence ID" value="NZ_BAAACF010000002.1"/>
</dbReference>
<name>A0ABP3U7T5_9CLOT</name>
<keyword evidence="2" id="KW-0673">Quorum sensing</keyword>
<feature type="transmembrane region" description="Helical" evidence="8">
    <location>
        <begin position="141"/>
        <end position="157"/>
    </location>
</feature>
<reference evidence="10" key="1">
    <citation type="journal article" date="2019" name="Int. J. Syst. Evol. Microbiol.">
        <title>The Global Catalogue of Microorganisms (GCM) 10K type strain sequencing project: providing services to taxonomists for standard genome sequencing and annotation.</title>
        <authorList>
            <consortium name="The Broad Institute Genomics Platform"/>
            <consortium name="The Broad Institute Genome Sequencing Center for Infectious Disease"/>
            <person name="Wu L."/>
            <person name="Ma J."/>
        </authorList>
    </citation>
    <scope>NUCLEOTIDE SEQUENCE [LARGE SCALE GENOMIC DNA]</scope>
    <source>
        <strain evidence="10">JCM 1405</strain>
    </source>
</reference>
<proteinExistence type="predicted"/>
<evidence type="ECO:0000256" key="1">
    <source>
        <dbReference type="ARBA" id="ARBA00022475"/>
    </source>
</evidence>
<keyword evidence="3" id="KW-0645">Protease</keyword>
<accession>A0ABP3U7T5</accession>
<feature type="transmembrane region" description="Helical" evidence="8">
    <location>
        <begin position="78"/>
        <end position="97"/>
    </location>
</feature>
<sequence>MRNLIKSIAGHISVSNNYTKEEEEKVEYALRVFIFEALKIVGALVIFSILGYSLRATITIMTMAIIKPHIGGYHEDTQIKCFVATLIIIGSILYLSINLNMDFVSKLILVGISFYCIWHQAPVINSNMALTNPELIKRNRTIGILITILFTLVSIIFHKNTLISNTILWTIVFQALLMFNKR</sequence>
<evidence type="ECO:0000313" key="10">
    <source>
        <dbReference type="Proteomes" id="UP001500339"/>
    </source>
</evidence>
<keyword evidence="7 8" id="KW-0472">Membrane</keyword>
<keyword evidence="4 8" id="KW-0812">Transmembrane</keyword>
<evidence type="ECO:0000256" key="3">
    <source>
        <dbReference type="ARBA" id="ARBA00022670"/>
    </source>
</evidence>
<feature type="transmembrane region" description="Helical" evidence="8">
    <location>
        <begin position="40"/>
        <end position="66"/>
    </location>
</feature>
<evidence type="ECO:0000256" key="2">
    <source>
        <dbReference type="ARBA" id="ARBA00022654"/>
    </source>
</evidence>
<protein>
    <recommendedName>
        <fullName evidence="11">Accessory gene regulator B</fullName>
    </recommendedName>
</protein>
<evidence type="ECO:0008006" key="11">
    <source>
        <dbReference type="Google" id="ProtNLM"/>
    </source>
</evidence>
<dbReference type="EMBL" id="BAAACF010000002">
    <property type="protein sequence ID" value="GAA0726224.1"/>
    <property type="molecule type" value="Genomic_DNA"/>
</dbReference>
<organism evidence="9 10">
    <name type="scientific">Clostridium malenominatum</name>
    <dbReference type="NCBI Taxonomy" id="1539"/>
    <lineage>
        <taxon>Bacteria</taxon>
        <taxon>Bacillati</taxon>
        <taxon>Bacillota</taxon>
        <taxon>Clostridia</taxon>
        <taxon>Eubacteriales</taxon>
        <taxon>Clostridiaceae</taxon>
        <taxon>Clostridium</taxon>
    </lineage>
</organism>
<gene>
    <name evidence="9" type="ORF">GCM10008905_22520</name>
</gene>
<evidence type="ECO:0000313" key="9">
    <source>
        <dbReference type="EMBL" id="GAA0726224.1"/>
    </source>
</evidence>
<feature type="transmembrane region" description="Helical" evidence="8">
    <location>
        <begin position="163"/>
        <end position="179"/>
    </location>
</feature>
<evidence type="ECO:0000256" key="5">
    <source>
        <dbReference type="ARBA" id="ARBA00022801"/>
    </source>
</evidence>
<evidence type="ECO:0000256" key="8">
    <source>
        <dbReference type="SAM" id="Phobius"/>
    </source>
</evidence>
<comment type="caution">
    <text evidence="9">The sequence shown here is derived from an EMBL/GenBank/DDBJ whole genome shotgun (WGS) entry which is preliminary data.</text>
</comment>
<dbReference type="InterPro" id="IPR006741">
    <property type="entry name" value="AgrB"/>
</dbReference>
<feature type="transmembrane region" description="Helical" evidence="8">
    <location>
        <begin position="103"/>
        <end position="121"/>
    </location>
</feature>
<evidence type="ECO:0000256" key="7">
    <source>
        <dbReference type="ARBA" id="ARBA00023136"/>
    </source>
</evidence>
<evidence type="ECO:0000256" key="4">
    <source>
        <dbReference type="ARBA" id="ARBA00022692"/>
    </source>
</evidence>
<keyword evidence="1" id="KW-1003">Cell membrane</keyword>